<comment type="caution">
    <text evidence="4">The sequence shown here is derived from an EMBL/GenBank/DDBJ whole genome shotgun (WGS) entry which is preliminary data.</text>
</comment>
<protein>
    <submittedName>
        <fullName evidence="4">LOB domain-containing protein 27-like</fullName>
    </submittedName>
</protein>
<evidence type="ECO:0000256" key="1">
    <source>
        <dbReference type="ARBA" id="ARBA00005474"/>
    </source>
</evidence>
<dbReference type="PANTHER" id="PTHR31301">
    <property type="entry name" value="LOB DOMAIN-CONTAINING PROTEIN 4-RELATED"/>
    <property type="match status" value="1"/>
</dbReference>
<evidence type="ECO:0000313" key="5">
    <source>
        <dbReference type="Proteomes" id="UP000327157"/>
    </source>
</evidence>
<dbReference type="PANTHER" id="PTHR31301:SF193">
    <property type="entry name" value="LOB DOMAIN-CONTAINING PROTEIN 27"/>
    <property type="match status" value="1"/>
</dbReference>
<name>A0A5N5I106_9ROSA</name>
<comment type="similarity">
    <text evidence="1">Belongs to the LOB domain-containing protein family.</text>
</comment>
<proteinExistence type="inferred from homology"/>
<feature type="compositionally biased region" description="Low complexity" evidence="2">
    <location>
        <begin position="231"/>
        <end position="285"/>
    </location>
</feature>
<evidence type="ECO:0000256" key="2">
    <source>
        <dbReference type="SAM" id="MobiDB-lite"/>
    </source>
</evidence>
<dbReference type="PROSITE" id="PS50891">
    <property type="entry name" value="LOB"/>
    <property type="match status" value="1"/>
</dbReference>
<reference evidence="4 5" key="1">
    <citation type="submission" date="2019-09" db="EMBL/GenBank/DDBJ databases">
        <authorList>
            <person name="Ou C."/>
        </authorList>
    </citation>
    <scope>NUCLEOTIDE SEQUENCE [LARGE SCALE GENOMIC DNA]</scope>
    <source>
        <strain evidence="4">S2</strain>
        <tissue evidence="4">Leaf</tissue>
    </source>
</reference>
<feature type="region of interest" description="Disordered" evidence="2">
    <location>
        <begin position="231"/>
        <end position="286"/>
    </location>
</feature>
<dbReference type="Pfam" id="PF03195">
    <property type="entry name" value="LOB"/>
    <property type="match status" value="1"/>
</dbReference>
<evidence type="ECO:0000259" key="3">
    <source>
        <dbReference type="PROSITE" id="PS50891"/>
    </source>
</evidence>
<sequence>MFPISPLPFLLPLLLLQLTATLLLLLLLLILFNLSHCITLLSNCFRGFSPFRLSDWFQSHFGIQKMTLKGTTSQACAACKYQRRKCTAECPLAPYFPADQPKMYQNAHKLFGVSNILKILKNLDPRQKVEAMRSIIYQANLRDKFPVYGCWEVIRQLQYQILAAEEQLQAVHQQLAMYRQHHHQISSMPEYVMSQLELGMALPNNPLALFDYNLPPCILTNNNNATAVAPVNQHQQQSYSNSSSAAYNSDSKDNVNNNNNNAGNPLWSSNPFMTNNNNNNNNDNNSEAIESELGALQQLSIQPDVVQDFNELHPFFDTTDDRQSYIDSKEAYDSSSEESFKGTTQSMEHAENALKYDAACFSLTSVN</sequence>
<organism evidence="4 5">
    <name type="scientific">Pyrus ussuriensis x Pyrus communis</name>
    <dbReference type="NCBI Taxonomy" id="2448454"/>
    <lineage>
        <taxon>Eukaryota</taxon>
        <taxon>Viridiplantae</taxon>
        <taxon>Streptophyta</taxon>
        <taxon>Embryophyta</taxon>
        <taxon>Tracheophyta</taxon>
        <taxon>Spermatophyta</taxon>
        <taxon>Magnoliopsida</taxon>
        <taxon>eudicotyledons</taxon>
        <taxon>Gunneridae</taxon>
        <taxon>Pentapetalae</taxon>
        <taxon>rosids</taxon>
        <taxon>fabids</taxon>
        <taxon>Rosales</taxon>
        <taxon>Rosaceae</taxon>
        <taxon>Amygdaloideae</taxon>
        <taxon>Maleae</taxon>
        <taxon>Pyrus</taxon>
    </lineage>
</organism>
<dbReference type="Proteomes" id="UP000327157">
    <property type="component" value="Chromosome 6"/>
</dbReference>
<dbReference type="EMBL" id="SMOL01000120">
    <property type="protein sequence ID" value="KAB2633458.1"/>
    <property type="molecule type" value="Genomic_DNA"/>
</dbReference>
<dbReference type="AlphaFoldDB" id="A0A5N5I106"/>
<evidence type="ECO:0000313" key="4">
    <source>
        <dbReference type="EMBL" id="KAB2633458.1"/>
    </source>
</evidence>
<accession>A0A5N5I106</accession>
<dbReference type="InterPro" id="IPR004883">
    <property type="entry name" value="LOB"/>
</dbReference>
<reference evidence="5" key="2">
    <citation type="submission" date="2019-10" db="EMBL/GenBank/DDBJ databases">
        <title>A de novo genome assembly of a pear dwarfing rootstock.</title>
        <authorList>
            <person name="Wang F."/>
            <person name="Wang J."/>
            <person name="Li S."/>
            <person name="Zhang Y."/>
            <person name="Fang M."/>
            <person name="Ma L."/>
            <person name="Zhao Y."/>
            <person name="Jiang S."/>
        </authorList>
    </citation>
    <scope>NUCLEOTIDE SEQUENCE [LARGE SCALE GENOMIC DNA]</scope>
</reference>
<dbReference type="OrthoDB" id="1893065at2759"/>
<reference evidence="4 5" key="3">
    <citation type="submission" date="2019-11" db="EMBL/GenBank/DDBJ databases">
        <title>A de novo genome assembly of a pear dwarfing rootstock.</title>
        <authorList>
            <person name="Wang F."/>
            <person name="Wang J."/>
            <person name="Li S."/>
            <person name="Zhang Y."/>
            <person name="Fang M."/>
            <person name="Ma L."/>
            <person name="Zhao Y."/>
            <person name="Jiang S."/>
        </authorList>
    </citation>
    <scope>NUCLEOTIDE SEQUENCE [LARGE SCALE GENOMIC DNA]</scope>
    <source>
        <strain evidence="4">S2</strain>
        <tissue evidence="4">Leaf</tissue>
    </source>
</reference>
<keyword evidence="5" id="KW-1185">Reference proteome</keyword>
<gene>
    <name evidence="4" type="ORF">D8674_029705</name>
</gene>
<feature type="domain" description="LOB" evidence="3">
    <location>
        <begin position="74"/>
        <end position="175"/>
    </location>
</feature>